<evidence type="ECO:0000256" key="2">
    <source>
        <dbReference type="ARBA" id="ARBA00022679"/>
    </source>
</evidence>
<evidence type="ECO:0000313" key="7">
    <source>
        <dbReference type="EMBL" id="SVA22469.1"/>
    </source>
</evidence>
<feature type="transmembrane region" description="Helical" evidence="6">
    <location>
        <begin position="26"/>
        <end position="48"/>
    </location>
</feature>
<gene>
    <name evidence="7" type="ORF">METZ01_LOCUS75323</name>
</gene>
<feature type="transmembrane region" description="Helical" evidence="6">
    <location>
        <begin position="60"/>
        <end position="85"/>
    </location>
</feature>
<evidence type="ECO:0000256" key="6">
    <source>
        <dbReference type="SAM" id="Phobius"/>
    </source>
</evidence>
<dbReference type="GO" id="GO:0042158">
    <property type="term" value="P:lipoprotein biosynthetic process"/>
    <property type="evidence" value="ECO:0007669"/>
    <property type="project" value="InterPro"/>
</dbReference>
<evidence type="ECO:0000256" key="3">
    <source>
        <dbReference type="ARBA" id="ARBA00022692"/>
    </source>
</evidence>
<dbReference type="InterPro" id="IPR001640">
    <property type="entry name" value="Lgt"/>
</dbReference>
<name>A0A381U2Y9_9ZZZZ</name>
<reference evidence="7" key="1">
    <citation type="submission" date="2018-05" db="EMBL/GenBank/DDBJ databases">
        <authorList>
            <person name="Lanie J.A."/>
            <person name="Ng W.-L."/>
            <person name="Kazmierczak K.M."/>
            <person name="Andrzejewski T.M."/>
            <person name="Davidsen T.M."/>
            <person name="Wayne K.J."/>
            <person name="Tettelin H."/>
            <person name="Glass J.I."/>
            <person name="Rusch D."/>
            <person name="Podicherti R."/>
            <person name="Tsui H.-C.T."/>
            <person name="Winkler M.E."/>
        </authorList>
    </citation>
    <scope>NUCLEOTIDE SEQUENCE</scope>
</reference>
<keyword evidence="1" id="KW-1003">Cell membrane</keyword>
<dbReference type="PANTHER" id="PTHR30589:SF0">
    <property type="entry name" value="PHOSPHATIDYLGLYCEROL--PROLIPOPROTEIN DIACYLGLYCERYL TRANSFERASE"/>
    <property type="match status" value="1"/>
</dbReference>
<evidence type="ECO:0000256" key="5">
    <source>
        <dbReference type="ARBA" id="ARBA00023136"/>
    </source>
</evidence>
<keyword evidence="3 6" id="KW-0812">Transmembrane</keyword>
<evidence type="ECO:0000256" key="1">
    <source>
        <dbReference type="ARBA" id="ARBA00022475"/>
    </source>
</evidence>
<dbReference type="Pfam" id="PF01790">
    <property type="entry name" value="LGT"/>
    <property type="match status" value="1"/>
</dbReference>
<proteinExistence type="predicted"/>
<evidence type="ECO:0000256" key="4">
    <source>
        <dbReference type="ARBA" id="ARBA00022989"/>
    </source>
</evidence>
<dbReference type="PANTHER" id="PTHR30589">
    <property type="entry name" value="PROLIPOPROTEIN DIACYLGLYCERYL TRANSFERASE"/>
    <property type="match status" value="1"/>
</dbReference>
<dbReference type="EMBL" id="UINC01005618">
    <property type="protein sequence ID" value="SVA22469.1"/>
    <property type="molecule type" value="Genomic_DNA"/>
</dbReference>
<dbReference type="GO" id="GO:0008961">
    <property type="term" value="F:phosphatidylglycerol-prolipoprotein diacylglyceryl transferase activity"/>
    <property type="evidence" value="ECO:0007669"/>
    <property type="project" value="InterPro"/>
</dbReference>
<organism evidence="7">
    <name type="scientific">marine metagenome</name>
    <dbReference type="NCBI Taxonomy" id="408172"/>
    <lineage>
        <taxon>unclassified sequences</taxon>
        <taxon>metagenomes</taxon>
        <taxon>ecological metagenomes</taxon>
    </lineage>
</organism>
<keyword evidence="2" id="KW-0808">Transferase</keyword>
<protein>
    <recommendedName>
        <fullName evidence="8">Prolipoprotein diacylglyceryl transferase</fullName>
    </recommendedName>
</protein>
<accession>A0A381U2Y9</accession>
<dbReference type="GO" id="GO:0005886">
    <property type="term" value="C:plasma membrane"/>
    <property type="evidence" value="ECO:0007669"/>
    <property type="project" value="InterPro"/>
</dbReference>
<sequence>MAAAYIAALQFGLRRADHAGLNGQRVMDLGILAIITALVGAKLLLFFVDFDRFTSDPAQLMVLLKSGGVFYGGLLLAVPMSWWYIRRHKLPLWTTCDLFAPGIALAQGVGRLGCLLAGCCYGKVTDLPWGITFTSTLAAANVGTPLEIALHPTQIYEAVAALLILGALLVGERHWRPFPGRTFWTYLLLYGTVRLVIEFYRGDPRGTIFDSIPTSQFLSALIIPASLFMLFFLGRNRQKNYPSPKRRVGV</sequence>
<dbReference type="AlphaFoldDB" id="A0A381U2Y9"/>
<keyword evidence="5 6" id="KW-0472">Membrane</keyword>
<evidence type="ECO:0008006" key="8">
    <source>
        <dbReference type="Google" id="ProtNLM"/>
    </source>
</evidence>
<feature type="transmembrane region" description="Helical" evidence="6">
    <location>
        <begin position="212"/>
        <end position="233"/>
    </location>
</feature>
<feature type="transmembrane region" description="Helical" evidence="6">
    <location>
        <begin position="154"/>
        <end position="171"/>
    </location>
</feature>
<feature type="transmembrane region" description="Helical" evidence="6">
    <location>
        <begin position="183"/>
        <end position="200"/>
    </location>
</feature>
<keyword evidence="4 6" id="KW-1133">Transmembrane helix</keyword>